<keyword evidence="1 5" id="KW-0540">Nuclease</keyword>
<dbReference type="GO" id="GO:0005634">
    <property type="term" value="C:nucleus"/>
    <property type="evidence" value="ECO:0007669"/>
    <property type="project" value="UniProtKB-SubCell"/>
</dbReference>
<dbReference type="GO" id="GO:0016829">
    <property type="term" value="F:lyase activity"/>
    <property type="evidence" value="ECO:0007669"/>
    <property type="project" value="UniProtKB-KW"/>
</dbReference>
<evidence type="ECO:0000313" key="8">
    <source>
        <dbReference type="Proteomes" id="UP000326924"/>
    </source>
</evidence>
<evidence type="ECO:0000256" key="6">
    <source>
        <dbReference type="SAM" id="MobiDB-lite"/>
    </source>
</evidence>
<dbReference type="Proteomes" id="UP000326924">
    <property type="component" value="Unassembled WGS sequence"/>
</dbReference>
<feature type="compositionally biased region" description="Low complexity" evidence="6">
    <location>
        <begin position="30"/>
        <end position="50"/>
    </location>
</feature>
<accession>A0A5J5ESZ9</accession>
<dbReference type="HAMAP" id="MF_03040">
    <property type="entry name" value="USB1"/>
    <property type="match status" value="1"/>
</dbReference>
<organism evidence="7 8">
    <name type="scientific">Sphaerosporella brunnea</name>
    <dbReference type="NCBI Taxonomy" id="1250544"/>
    <lineage>
        <taxon>Eukaryota</taxon>
        <taxon>Fungi</taxon>
        <taxon>Dikarya</taxon>
        <taxon>Ascomycota</taxon>
        <taxon>Pezizomycotina</taxon>
        <taxon>Pezizomycetes</taxon>
        <taxon>Pezizales</taxon>
        <taxon>Pyronemataceae</taxon>
        <taxon>Sphaerosporella</taxon>
    </lineage>
</organism>
<comment type="caution">
    <text evidence="7">The sequence shown here is derived from an EMBL/GenBank/DDBJ whole genome shotgun (WGS) entry which is preliminary data.</text>
</comment>
<dbReference type="EC" id="3.1.4.-" evidence="5"/>
<dbReference type="OrthoDB" id="49151at2759"/>
<dbReference type="Gene3D" id="3.90.1140.10">
    <property type="entry name" value="Cyclic phosphodiesterase"/>
    <property type="match status" value="1"/>
</dbReference>
<dbReference type="PANTHER" id="PTHR13522">
    <property type="entry name" value="U6 SNRNA PHOSPHODIESTERASE 1"/>
    <property type="match status" value="1"/>
</dbReference>
<dbReference type="PANTHER" id="PTHR13522:SF3">
    <property type="entry name" value="U6 SNRNA PHOSPHODIESTERASE 1"/>
    <property type="match status" value="1"/>
</dbReference>
<gene>
    <name evidence="5" type="primary">USB1</name>
    <name evidence="7" type="ORF">FN846DRAFT_899474</name>
</gene>
<dbReference type="GO" id="GO:0034477">
    <property type="term" value="P:U6 snRNA 3'-end processing"/>
    <property type="evidence" value="ECO:0007669"/>
    <property type="project" value="UniProtKB-UniRule"/>
</dbReference>
<feature type="region of interest" description="Disordered" evidence="6">
    <location>
        <begin position="1"/>
        <end position="56"/>
    </location>
</feature>
<dbReference type="EMBL" id="VXIS01000136">
    <property type="protein sequence ID" value="KAA8902069.1"/>
    <property type="molecule type" value="Genomic_DNA"/>
</dbReference>
<keyword evidence="8" id="KW-1185">Reference proteome</keyword>
<evidence type="ECO:0000256" key="4">
    <source>
        <dbReference type="ARBA" id="ARBA00023242"/>
    </source>
</evidence>
<dbReference type="AlphaFoldDB" id="A0A5J5ESZ9"/>
<evidence type="ECO:0000256" key="1">
    <source>
        <dbReference type="ARBA" id="ARBA00022722"/>
    </source>
</evidence>
<evidence type="ECO:0000256" key="5">
    <source>
        <dbReference type="HAMAP-Rule" id="MF_03040"/>
    </source>
</evidence>
<reference evidence="7 8" key="1">
    <citation type="submission" date="2019-09" db="EMBL/GenBank/DDBJ databases">
        <title>Draft genome of the ectomycorrhizal ascomycete Sphaerosporella brunnea.</title>
        <authorList>
            <consortium name="DOE Joint Genome Institute"/>
            <person name="Benucci G.M."/>
            <person name="Marozzi G."/>
            <person name="Antonielli L."/>
            <person name="Sanchez S."/>
            <person name="Marco P."/>
            <person name="Wang X."/>
            <person name="Falini L.B."/>
            <person name="Barry K."/>
            <person name="Haridas S."/>
            <person name="Lipzen A."/>
            <person name="Labutti K."/>
            <person name="Grigoriev I.V."/>
            <person name="Murat C."/>
            <person name="Martin F."/>
            <person name="Albertini E."/>
            <person name="Donnini D."/>
            <person name="Bonito G."/>
        </authorList>
    </citation>
    <scope>NUCLEOTIDE SEQUENCE [LARGE SCALE GENOMIC DNA]</scope>
    <source>
        <strain evidence="7 8">Sb_GMNB300</strain>
    </source>
</reference>
<keyword evidence="4 5" id="KW-0539">Nucleus</keyword>
<dbReference type="InParanoid" id="A0A5J5ESZ9"/>
<sequence length="318" mass="34933">MTTTTAPPRPLVDYSSDSDSDREPPAKLQKSSSNGNGSSKTSAGPGTGALPPLPSRFHDLYAVPPRLAKDDDPALHGGRKRAIPHVQGNWPTHVFIEWHLSRAEFDALDNLYSLAAAAASDANPKFKLESHLKSDLGSELPLHLSLSRPNVLRTDQREGFLETLTDRYHKARVKPFTVDFDGFEWVGNADRTRWFLVLKISVAPNSELPRLLDLTNRTFTVFSQPGLYSPNGNGLDGFHVSLAWSLTEPSTEVKRRVKEAVVPGDTKEGKIFVRDNDRKLAMEIAGIRVKIGSAVHVVELGAGKSEIIERKRKASVGS</sequence>
<evidence type="ECO:0000313" key="7">
    <source>
        <dbReference type="EMBL" id="KAA8902069.1"/>
    </source>
</evidence>
<feature type="active site" description="Proton donor/acceptor" evidence="5">
    <location>
        <position position="239"/>
    </location>
</feature>
<dbReference type="InterPro" id="IPR027521">
    <property type="entry name" value="Usb1"/>
</dbReference>
<keyword evidence="2 5" id="KW-0378">Hydrolase</keyword>
<comment type="similarity">
    <text evidence="5">Belongs to the 2H phosphoesterase superfamily. USB1 family.</text>
</comment>
<dbReference type="Pfam" id="PF09749">
    <property type="entry name" value="HVSL"/>
    <property type="match status" value="1"/>
</dbReference>
<comment type="subcellular location">
    <subcellularLocation>
        <location evidence="5">Nucleus</location>
    </subcellularLocation>
</comment>
<proteinExistence type="inferred from homology"/>
<name>A0A5J5ESZ9_9PEZI</name>
<dbReference type="GO" id="GO:1990838">
    <property type="term" value="F:poly(U)-specific exoribonuclease activity, producing 3' uridine cyclic phosphate ends"/>
    <property type="evidence" value="ECO:0007669"/>
    <property type="project" value="UniProtKB-UniRule"/>
</dbReference>
<evidence type="ECO:0000256" key="2">
    <source>
        <dbReference type="ARBA" id="ARBA00022801"/>
    </source>
</evidence>
<comment type="function">
    <text evidence="5">Phosphodiesterase responsible for the U6 snRNA 3' end processing. Acts as an exoribonuclease (RNase) responsible for trimming the poly(U) tract of the last nucleotides in the pre-U6 snRNA molecule, leading to the formation of mature U6 snRNA.</text>
</comment>
<feature type="active site" description="Proton donor/acceptor" evidence="5">
    <location>
        <position position="143"/>
    </location>
</feature>
<protein>
    <recommendedName>
        <fullName evidence="5">U6 snRNA phosphodiesterase</fullName>
        <ecNumber evidence="5">3.1.4.-</ecNumber>
    </recommendedName>
</protein>
<keyword evidence="3" id="KW-0456">Lyase</keyword>
<evidence type="ECO:0000256" key="3">
    <source>
        <dbReference type="ARBA" id="ARBA00023239"/>
    </source>
</evidence>